<keyword evidence="3" id="KW-0732">Signal</keyword>
<dbReference type="PANTHER" id="PTHR31234:SF2">
    <property type="entry name" value="OS05G0199100 PROTEIN"/>
    <property type="match status" value="1"/>
</dbReference>
<evidence type="ECO:0000313" key="5">
    <source>
        <dbReference type="RefSeq" id="XP_030522467.1"/>
    </source>
</evidence>
<dbReference type="RefSeq" id="XP_030522467.1">
    <property type="nucleotide sequence ID" value="XM_030666607.1"/>
</dbReference>
<protein>
    <submittedName>
        <fullName evidence="5">Uncharacterized protein LOC115735385</fullName>
    </submittedName>
</protein>
<dbReference type="KEGG" id="rarg:115735385"/>
<evidence type="ECO:0000256" key="2">
    <source>
        <dbReference type="ARBA" id="ARBA00023136"/>
    </source>
</evidence>
<dbReference type="InterPro" id="IPR044839">
    <property type="entry name" value="NDR1-like"/>
</dbReference>
<organism evidence="4 5">
    <name type="scientific">Rhodamnia argentea</name>
    <dbReference type="NCBI Taxonomy" id="178133"/>
    <lineage>
        <taxon>Eukaryota</taxon>
        <taxon>Viridiplantae</taxon>
        <taxon>Streptophyta</taxon>
        <taxon>Embryophyta</taxon>
        <taxon>Tracheophyta</taxon>
        <taxon>Spermatophyta</taxon>
        <taxon>Magnoliopsida</taxon>
        <taxon>eudicotyledons</taxon>
        <taxon>Gunneridae</taxon>
        <taxon>Pentapetalae</taxon>
        <taxon>rosids</taxon>
        <taxon>malvids</taxon>
        <taxon>Myrtales</taxon>
        <taxon>Myrtaceae</taxon>
        <taxon>Myrtoideae</taxon>
        <taxon>Myrteae</taxon>
        <taxon>Australasian group</taxon>
        <taxon>Rhodamnia</taxon>
    </lineage>
</organism>
<keyword evidence="2" id="KW-0472">Membrane</keyword>
<comment type="subcellular location">
    <subcellularLocation>
        <location evidence="1">Membrane</location>
    </subcellularLocation>
</comment>
<gene>
    <name evidence="5" type="primary">LOC115735385</name>
</gene>
<proteinExistence type="predicted"/>
<keyword evidence="4" id="KW-1185">Reference proteome</keyword>
<feature type="signal peptide" evidence="3">
    <location>
        <begin position="1"/>
        <end position="18"/>
    </location>
</feature>
<dbReference type="GO" id="GO:0098542">
    <property type="term" value="P:defense response to other organism"/>
    <property type="evidence" value="ECO:0007669"/>
    <property type="project" value="InterPro"/>
</dbReference>
<name>A0A8B8NJ12_9MYRT</name>
<accession>A0A8B8NJ12</accession>
<dbReference type="OrthoDB" id="1708017at2759"/>
<dbReference type="GO" id="GO:0005886">
    <property type="term" value="C:plasma membrane"/>
    <property type="evidence" value="ECO:0007669"/>
    <property type="project" value="TreeGrafter"/>
</dbReference>
<dbReference type="PANTHER" id="PTHR31234">
    <property type="entry name" value="LATE EMBRYOGENESIS ABUNDANT (LEA) HYDROXYPROLINE-RICH GLYCOPROTEIN FAMILY"/>
    <property type="match status" value="1"/>
</dbReference>
<reference evidence="5" key="1">
    <citation type="submission" date="2025-08" db="UniProtKB">
        <authorList>
            <consortium name="RefSeq"/>
        </authorList>
    </citation>
    <scope>IDENTIFICATION</scope>
    <source>
        <tissue evidence="5">Leaf</tissue>
    </source>
</reference>
<feature type="chain" id="PRO_5034581422" evidence="3">
    <location>
        <begin position="19"/>
        <end position="193"/>
    </location>
</feature>
<dbReference type="AlphaFoldDB" id="A0A8B8NJ12"/>
<dbReference type="GeneID" id="115735385"/>
<evidence type="ECO:0000313" key="4">
    <source>
        <dbReference type="Proteomes" id="UP000827889"/>
    </source>
</evidence>
<evidence type="ECO:0000256" key="3">
    <source>
        <dbReference type="SAM" id="SignalP"/>
    </source>
</evidence>
<evidence type="ECO:0000256" key="1">
    <source>
        <dbReference type="ARBA" id="ARBA00004370"/>
    </source>
</evidence>
<sequence>MQSLVLLVVLMGAVVAIAWLVLNPHPPTFRLDSLSLSGLPNASDISSPPLKLHIRILLTASNPNKKLALAIQDVDLFVALFQHGHRLPLSSHNDTLPSENYISKRGHRALTVVAEAGLPPGRGRRMKRLYQFTQGSAVMLVRMKVTVKFMHGYWPSKQATVKVGCGHLTIGISPSTQTGELKEGGKDCRAGFA</sequence>
<dbReference type="Proteomes" id="UP000827889">
    <property type="component" value="Chromosome 8"/>
</dbReference>